<name>A0ABW6QP24_9NOCA</name>
<dbReference type="Proteomes" id="UP001601948">
    <property type="component" value="Unassembled WGS sequence"/>
</dbReference>
<feature type="transmembrane region" description="Helical" evidence="7">
    <location>
        <begin position="284"/>
        <end position="306"/>
    </location>
</feature>
<evidence type="ECO:0000256" key="3">
    <source>
        <dbReference type="ARBA" id="ARBA00022475"/>
    </source>
</evidence>
<evidence type="ECO:0000256" key="2">
    <source>
        <dbReference type="ARBA" id="ARBA00022448"/>
    </source>
</evidence>
<dbReference type="PANTHER" id="PTHR23513">
    <property type="entry name" value="INTEGRAL MEMBRANE EFFLUX PROTEIN-RELATED"/>
    <property type="match status" value="1"/>
</dbReference>
<dbReference type="Gene3D" id="1.20.1250.20">
    <property type="entry name" value="MFS general substrate transporter like domains"/>
    <property type="match status" value="1"/>
</dbReference>
<evidence type="ECO:0000313" key="9">
    <source>
        <dbReference type="EMBL" id="MFF3222378.1"/>
    </source>
</evidence>
<feature type="transmembrane region" description="Helical" evidence="7">
    <location>
        <begin position="342"/>
        <end position="363"/>
    </location>
</feature>
<evidence type="ECO:0000313" key="10">
    <source>
        <dbReference type="Proteomes" id="UP001601948"/>
    </source>
</evidence>
<organism evidence="9 10">
    <name type="scientific">Nocardia suismassiliense</name>
    <dbReference type="NCBI Taxonomy" id="2077092"/>
    <lineage>
        <taxon>Bacteria</taxon>
        <taxon>Bacillati</taxon>
        <taxon>Actinomycetota</taxon>
        <taxon>Actinomycetes</taxon>
        <taxon>Mycobacteriales</taxon>
        <taxon>Nocardiaceae</taxon>
        <taxon>Nocardia</taxon>
    </lineage>
</organism>
<feature type="transmembrane region" description="Helical" evidence="7">
    <location>
        <begin position="411"/>
        <end position="430"/>
    </location>
</feature>
<feature type="transmembrane region" description="Helical" evidence="7">
    <location>
        <begin position="255"/>
        <end position="278"/>
    </location>
</feature>
<feature type="transmembrane region" description="Helical" evidence="7">
    <location>
        <begin position="75"/>
        <end position="95"/>
    </location>
</feature>
<feature type="transmembrane region" description="Helical" evidence="7">
    <location>
        <begin position="133"/>
        <end position="157"/>
    </location>
</feature>
<comment type="subcellular location">
    <subcellularLocation>
        <location evidence="1">Cell membrane</location>
        <topology evidence="1">Multi-pass membrane protein</topology>
    </subcellularLocation>
</comment>
<dbReference type="PANTHER" id="PTHR23513:SF6">
    <property type="entry name" value="MAJOR FACILITATOR SUPERFAMILY ASSOCIATED DOMAIN-CONTAINING PROTEIN"/>
    <property type="match status" value="1"/>
</dbReference>
<keyword evidence="4 7" id="KW-0812">Transmembrane</keyword>
<dbReference type="CDD" id="cd06173">
    <property type="entry name" value="MFS_MefA_like"/>
    <property type="match status" value="1"/>
</dbReference>
<feature type="transmembrane region" description="Helical" evidence="7">
    <location>
        <begin position="384"/>
        <end position="405"/>
    </location>
</feature>
<dbReference type="EMBL" id="JBIAPI010000001">
    <property type="protein sequence ID" value="MFF3222378.1"/>
    <property type="molecule type" value="Genomic_DNA"/>
</dbReference>
<evidence type="ECO:0000256" key="5">
    <source>
        <dbReference type="ARBA" id="ARBA00022989"/>
    </source>
</evidence>
<dbReference type="InterPro" id="IPR010290">
    <property type="entry name" value="TM_effector"/>
</dbReference>
<keyword evidence="6 7" id="KW-0472">Membrane</keyword>
<keyword evidence="3" id="KW-1003">Cell membrane</keyword>
<sequence>MYESNGEAEGTAVAGRPKETAVLVAEGDVGRRRSLFAHRDFRLFWVGESTSVFASYATGLTLQLVAVTLLHASPLILGVLSAAAWLPWLLIGLPVGAWVDRLPKRPIMIVCNLLSAVLLASIPVAWHLNMLTIGNLLVVAVLVGSATVFFTTAYHAYLPLLIGERHVLEGNAKLQGSESAMEMLGPSAGGAIAQAFGAAIGVLLNVVGYLVSTVFLLRIRTKVAEPARQGPQAGLIAEIGEGLRFVVKDKYLRPIVLYGASANLAIWGYQSIYVAFLIRTVGVNSATVGVLIASGGVGGILGALLARPLARRFGTARGLLINKVVTIPFGLLMAMAGSGPAVALFFFGLLIVDGSIGAGNITLNSFRQTYCPPHLLSRTIATTTFIRYSTIPVGAILGGILANYLGLRTAMWIETCLLVCCTVVLLASPLRTLRDFPSRPAA</sequence>
<dbReference type="Pfam" id="PF05977">
    <property type="entry name" value="MFS_3"/>
    <property type="match status" value="1"/>
</dbReference>
<evidence type="ECO:0000256" key="6">
    <source>
        <dbReference type="ARBA" id="ARBA00023136"/>
    </source>
</evidence>
<keyword evidence="5 7" id="KW-1133">Transmembrane helix</keyword>
<dbReference type="InterPro" id="IPR036259">
    <property type="entry name" value="MFS_trans_sf"/>
</dbReference>
<comment type="caution">
    <text evidence="9">The sequence shown here is derived from an EMBL/GenBank/DDBJ whole genome shotgun (WGS) entry which is preliminary data.</text>
</comment>
<dbReference type="InterPro" id="IPR020846">
    <property type="entry name" value="MFS_dom"/>
</dbReference>
<proteinExistence type="predicted"/>
<feature type="domain" description="Major facilitator superfamily (MFS) profile" evidence="8">
    <location>
        <begin position="206"/>
        <end position="442"/>
    </location>
</feature>
<keyword evidence="2" id="KW-0813">Transport</keyword>
<protein>
    <submittedName>
        <fullName evidence="9">MFS transporter</fullName>
    </submittedName>
</protein>
<feature type="transmembrane region" description="Helical" evidence="7">
    <location>
        <begin position="318"/>
        <end position="336"/>
    </location>
</feature>
<accession>A0ABW6QP24</accession>
<evidence type="ECO:0000256" key="4">
    <source>
        <dbReference type="ARBA" id="ARBA00022692"/>
    </source>
</evidence>
<dbReference type="SUPFAM" id="SSF103473">
    <property type="entry name" value="MFS general substrate transporter"/>
    <property type="match status" value="1"/>
</dbReference>
<dbReference type="RefSeq" id="WP_387714291.1">
    <property type="nucleotide sequence ID" value="NZ_JBIAPI010000001.1"/>
</dbReference>
<evidence type="ECO:0000259" key="8">
    <source>
        <dbReference type="PROSITE" id="PS50850"/>
    </source>
</evidence>
<gene>
    <name evidence="9" type="ORF">ACFYV7_06245</name>
</gene>
<feature type="transmembrane region" description="Helical" evidence="7">
    <location>
        <begin position="107"/>
        <end position="126"/>
    </location>
</feature>
<dbReference type="PROSITE" id="PS50850">
    <property type="entry name" value="MFS"/>
    <property type="match status" value="1"/>
</dbReference>
<feature type="transmembrane region" description="Helical" evidence="7">
    <location>
        <begin position="191"/>
        <end position="217"/>
    </location>
</feature>
<evidence type="ECO:0000256" key="1">
    <source>
        <dbReference type="ARBA" id="ARBA00004651"/>
    </source>
</evidence>
<reference evidence="9 10" key="1">
    <citation type="submission" date="2024-10" db="EMBL/GenBank/DDBJ databases">
        <title>The Natural Products Discovery Center: Release of the First 8490 Sequenced Strains for Exploring Actinobacteria Biosynthetic Diversity.</title>
        <authorList>
            <person name="Kalkreuter E."/>
            <person name="Kautsar S.A."/>
            <person name="Yang D."/>
            <person name="Bader C.D."/>
            <person name="Teijaro C.N."/>
            <person name="Fluegel L."/>
            <person name="Davis C.M."/>
            <person name="Simpson J.R."/>
            <person name="Lauterbach L."/>
            <person name="Steele A.D."/>
            <person name="Gui C."/>
            <person name="Meng S."/>
            <person name="Li G."/>
            <person name="Viehrig K."/>
            <person name="Ye F."/>
            <person name="Su P."/>
            <person name="Kiefer A.F."/>
            <person name="Nichols A."/>
            <person name="Cepeda A.J."/>
            <person name="Yan W."/>
            <person name="Fan B."/>
            <person name="Jiang Y."/>
            <person name="Adhikari A."/>
            <person name="Zheng C.-J."/>
            <person name="Schuster L."/>
            <person name="Cowan T.M."/>
            <person name="Smanski M.J."/>
            <person name="Chevrette M.G."/>
            <person name="De Carvalho L.P.S."/>
            <person name="Shen B."/>
        </authorList>
    </citation>
    <scope>NUCLEOTIDE SEQUENCE [LARGE SCALE GENOMIC DNA]</scope>
    <source>
        <strain evidence="9 10">NPDC003040</strain>
    </source>
</reference>
<keyword evidence="10" id="KW-1185">Reference proteome</keyword>
<evidence type="ECO:0000256" key="7">
    <source>
        <dbReference type="SAM" id="Phobius"/>
    </source>
</evidence>